<feature type="transmembrane region" description="Helical" evidence="1">
    <location>
        <begin position="29"/>
        <end position="51"/>
    </location>
</feature>
<feature type="transmembrane region" description="Helical" evidence="1">
    <location>
        <begin position="63"/>
        <end position="86"/>
    </location>
</feature>
<keyword evidence="1" id="KW-1133">Transmembrane helix</keyword>
<keyword evidence="1" id="KW-0812">Transmembrane</keyword>
<dbReference type="AlphaFoldDB" id="A0A2G8S2W3"/>
<gene>
    <name evidence="2" type="ORF">GSI_09838</name>
</gene>
<evidence type="ECO:0000313" key="3">
    <source>
        <dbReference type="Proteomes" id="UP000230002"/>
    </source>
</evidence>
<evidence type="ECO:0000313" key="2">
    <source>
        <dbReference type="EMBL" id="PIL28084.1"/>
    </source>
</evidence>
<reference evidence="2 3" key="1">
    <citation type="journal article" date="2015" name="Sci. Rep.">
        <title>Chromosome-level genome map provides insights into diverse defense mechanisms in the medicinal fungus Ganoderma sinense.</title>
        <authorList>
            <person name="Zhu Y."/>
            <person name="Xu J."/>
            <person name="Sun C."/>
            <person name="Zhou S."/>
            <person name="Xu H."/>
            <person name="Nelson D.R."/>
            <person name="Qian J."/>
            <person name="Song J."/>
            <person name="Luo H."/>
            <person name="Xiang L."/>
            <person name="Li Y."/>
            <person name="Xu Z."/>
            <person name="Ji A."/>
            <person name="Wang L."/>
            <person name="Lu S."/>
            <person name="Hayward A."/>
            <person name="Sun W."/>
            <person name="Li X."/>
            <person name="Schwartz D.C."/>
            <person name="Wang Y."/>
            <person name="Chen S."/>
        </authorList>
    </citation>
    <scope>NUCLEOTIDE SEQUENCE [LARGE SCALE GENOMIC DNA]</scope>
    <source>
        <strain evidence="2 3">ZZ0214-1</strain>
    </source>
</reference>
<name>A0A2G8S2W3_9APHY</name>
<accession>A0A2G8S2W3</accession>
<organism evidence="2 3">
    <name type="scientific">Ganoderma sinense ZZ0214-1</name>
    <dbReference type="NCBI Taxonomy" id="1077348"/>
    <lineage>
        <taxon>Eukaryota</taxon>
        <taxon>Fungi</taxon>
        <taxon>Dikarya</taxon>
        <taxon>Basidiomycota</taxon>
        <taxon>Agaricomycotina</taxon>
        <taxon>Agaricomycetes</taxon>
        <taxon>Polyporales</taxon>
        <taxon>Polyporaceae</taxon>
        <taxon>Ganoderma</taxon>
    </lineage>
</organism>
<keyword evidence="1" id="KW-0472">Membrane</keyword>
<proteinExistence type="predicted"/>
<sequence>MASIPYPAPSATFRSDVYNNSVQGVTHRLMTFGLLSGLYGVLTVLSVLSMCTLLQRVKTSATAVVLSLTILALLTSTTIYVVTSFLNYQTSELTSLVTSAQEFWSYSTTVTFPKHPPTHVKNYTQLVRPSALVRGRVDRLCTDASKWRIDGHRVVGLVPTTVLKSCLSKEVSKTIKQAVHGAVIRRLTGVTTVGATVTVMAILATAPAP</sequence>
<evidence type="ECO:0000256" key="1">
    <source>
        <dbReference type="SAM" id="Phobius"/>
    </source>
</evidence>
<keyword evidence="3" id="KW-1185">Reference proteome</keyword>
<dbReference type="Proteomes" id="UP000230002">
    <property type="component" value="Unassembled WGS sequence"/>
</dbReference>
<comment type="caution">
    <text evidence="2">The sequence shown here is derived from an EMBL/GenBank/DDBJ whole genome shotgun (WGS) entry which is preliminary data.</text>
</comment>
<dbReference type="EMBL" id="AYKW01000029">
    <property type="protein sequence ID" value="PIL28084.1"/>
    <property type="molecule type" value="Genomic_DNA"/>
</dbReference>
<protein>
    <submittedName>
        <fullName evidence="2">Uncharacterized protein</fullName>
    </submittedName>
</protein>